<evidence type="ECO:0000313" key="3">
    <source>
        <dbReference type="Proteomes" id="UP001195483"/>
    </source>
</evidence>
<reference evidence="2" key="1">
    <citation type="journal article" date="2021" name="Genome Biol. Evol.">
        <title>A High-Quality Reference Genome for a Parasitic Bivalve with Doubly Uniparental Inheritance (Bivalvia: Unionida).</title>
        <authorList>
            <person name="Smith C.H."/>
        </authorList>
    </citation>
    <scope>NUCLEOTIDE SEQUENCE</scope>
    <source>
        <strain evidence="2">CHS0354</strain>
    </source>
</reference>
<feature type="compositionally biased region" description="Basic and acidic residues" evidence="1">
    <location>
        <begin position="1"/>
        <end position="12"/>
    </location>
</feature>
<evidence type="ECO:0000256" key="1">
    <source>
        <dbReference type="SAM" id="MobiDB-lite"/>
    </source>
</evidence>
<reference evidence="2" key="2">
    <citation type="journal article" date="2021" name="Genome Biol. Evol.">
        <title>Developing a high-quality reference genome for a parasitic bivalve with doubly uniparental inheritance (Bivalvia: Unionida).</title>
        <authorList>
            <person name="Smith C.H."/>
        </authorList>
    </citation>
    <scope>NUCLEOTIDE SEQUENCE</scope>
    <source>
        <strain evidence="2">CHS0354</strain>
        <tissue evidence="2">Mantle</tissue>
    </source>
</reference>
<dbReference type="Proteomes" id="UP001195483">
    <property type="component" value="Unassembled WGS sequence"/>
</dbReference>
<protein>
    <submittedName>
        <fullName evidence="2">Uncharacterized protein</fullName>
    </submittedName>
</protein>
<name>A0AAE0SZ52_9BIVA</name>
<feature type="region of interest" description="Disordered" evidence="1">
    <location>
        <begin position="1"/>
        <end position="26"/>
    </location>
</feature>
<dbReference type="AlphaFoldDB" id="A0AAE0SZ52"/>
<gene>
    <name evidence="2" type="ORF">CHS0354_014198</name>
</gene>
<proteinExistence type="predicted"/>
<organism evidence="2 3">
    <name type="scientific">Potamilus streckersoni</name>
    <dbReference type="NCBI Taxonomy" id="2493646"/>
    <lineage>
        <taxon>Eukaryota</taxon>
        <taxon>Metazoa</taxon>
        <taxon>Spiralia</taxon>
        <taxon>Lophotrochozoa</taxon>
        <taxon>Mollusca</taxon>
        <taxon>Bivalvia</taxon>
        <taxon>Autobranchia</taxon>
        <taxon>Heteroconchia</taxon>
        <taxon>Palaeoheterodonta</taxon>
        <taxon>Unionida</taxon>
        <taxon>Unionoidea</taxon>
        <taxon>Unionidae</taxon>
        <taxon>Ambleminae</taxon>
        <taxon>Lampsilini</taxon>
        <taxon>Potamilus</taxon>
    </lineage>
</organism>
<keyword evidence="3" id="KW-1185">Reference proteome</keyword>
<sequence length="90" mass="10294">MIQEGDSHHNHYDQQTSPNYGIDLPRNTTIRPYAHDRFFITPARSCCTCPTAIYRLNAVTPNTIRLHSARLCYINSRSDSAAMSQRENPN</sequence>
<reference evidence="2" key="3">
    <citation type="submission" date="2023-05" db="EMBL/GenBank/DDBJ databases">
        <authorList>
            <person name="Smith C.H."/>
        </authorList>
    </citation>
    <scope>NUCLEOTIDE SEQUENCE</scope>
    <source>
        <strain evidence="2">CHS0354</strain>
        <tissue evidence="2">Mantle</tissue>
    </source>
</reference>
<comment type="caution">
    <text evidence="2">The sequence shown here is derived from an EMBL/GenBank/DDBJ whole genome shotgun (WGS) entry which is preliminary data.</text>
</comment>
<accession>A0AAE0SZ52</accession>
<dbReference type="EMBL" id="JAEAOA010000874">
    <property type="protein sequence ID" value="KAK3600837.1"/>
    <property type="molecule type" value="Genomic_DNA"/>
</dbReference>
<evidence type="ECO:0000313" key="2">
    <source>
        <dbReference type="EMBL" id="KAK3600837.1"/>
    </source>
</evidence>